<organism evidence="1 2">
    <name type="scientific">Flavivirga spongiicola</name>
    <dbReference type="NCBI Taxonomy" id="421621"/>
    <lineage>
        <taxon>Bacteria</taxon>
        <taxon>Pseudomonadati</taxon>
        <taxon>Bacteroidota</taxon>
        <taxon>Flavobacteriia</taxon>
        <taxon>Flavobacteriales</taxon>
        <taxon>Flavobacteriaceae</taxon>
        <taxon>Flavivirga</taxon>
    </lineage>
</organism>
<proteinExistence type="predicted"/>
<dbReference type="EMBL" id="JAODOP010000004">
    <property type="protein sequence ID" value="MEF3835517.1"/>
    <property type="molecule type" value="Genomic_DNA"/>
</dbReference>
<dbReference type="RefSeq" id="WP_303307802.1">
    <property type="nucleotide sequence ID" value="NZ_JAODOP010000004.1"/>
</dbReference>
<evidence type="ECO:0000313" key="2">
    <source>
        <dbReference type="Proteomes" id="UP001337305"/>
    </source>
</evidence>
<gene>
    <name evidence="1" type="ORF">N1F79_20500</name>
</gene>
<keyword evidence="2" id="KW-1185">Reference proteome</keyword>
<name>A0ABU7XXQ2_9FLAO</name>
<reference evidence="1 2" key="1">
    <citation type="submission" date="2022-09" db="EMBL/GenBank/DDBJ databases">
        <title>Genome sequencing of Flavivirga sp. MEBiC05379.</title>
        <authorList>
            <person name="Oh H.-M."/>
            <person name="Kwon K.K."/>
            <person name="Park M.J."/>
            <person name="Yang S.-H."/>
        </authorList>
    </citation>
    <scope>NUCLEOTIDE SEQUENCE [LARGE SCALE GENOMIC DNA]</scope>
    <source>
        <strain evidence="1 2">MEBiC05379</strain>
    </source>
</reference>
<accession>A0ABU7XXQ2</accession>
<evidence type="ECO:0000313" key="1">
    <source>
        <dbReference type="EMBL" id="MEF3835517.1"/>
    </source>
</evidence>
<dbReference type="Proteomes" id="UP001337305">
    <property type="component" value="Unassembled WGS sequence"/>
</dbReference>
<sequence>MKLQNLFDRYKKENSHFQIGRHFHSNTFYLLKQFYENSTNSFLVGEKISVLINEFEIPSDKRILFVGYRSFLNLCLQNLCDNLEFECSFNTVELKNGKFQWLIKNSNYINDLFIIIILPISSSQDTYLRLYNFLNKEFKVNNSLNQNPIASKLSLEQSNNILSNEFVSILQIIDLKAIEEDSNDNRSIAVKKKYKQWGWKIEKDNNLIRFLVDRGKSQTEHISYSLLVHDRTLFPRESCELCFSQYESIVKTDDKSEDLKDLFSIGDYFKRSSTLEIENFIECFGNKDFPSILYGNVRVNDVYYNSFINCRNFYQNNRLKILEKFNRIFENLVTKEKIVLITSDFSYGSNFIGDFVLKFNKFQSKEIKILRVTLSEDYLDYYLSSLPISELTDSTIIYFEDVLSSAKNLRRISEYLKVVSSKKDNIRKGIDYIFTLIDRTNYYTHEDIKKRTNAKGKLYSFVNLNIPVTSKSHLESQTNDINNRDFELIIPEISLDVIHSRIIKLFNENNAKTIDVSRYELKNRYNFLKEYNIELNDYSIDLFKFYLRHLLNNFISLNKNVNSKEFLSDFFQLLENDKQKLCYFFSNNNTAFSKAILKFAKEQTIRLLTKHPYINFISLKKVASSYVITKMKQIDRKIHLNKGIKSFKEFREYKFFISRSVALGLDYIISKEFLMSLKLQYDSKKIVKLIKYYRNKEDDYSYEIEQITEYFSFLLYNYKILLKQDNYKSLRLEEILLSKEFQDPEDVFDFVKDSFTNFKGMLICENNSLVHSLLNDNIINNISNGKSPSKIYYSYLGDKSSTKDPIILLNKKLISLAGNPNDIVVNDGWSVTKSIGKATSKFIKFYKITNGNTINLDLPKSNFNLKIKKILNIYTSILIEKKFKCEYLFIYRSKSNFNNKDFLLCSEEVDLDLSEIKLKKSGFSNNFLSGLSEFSNDLVFSQQTLISFLKVKDDFVTYKDTLFENNDYKLSLNRSLKKDIKRLKFLGNANMLIAVKFMDNYNPEQSAVLLFYSDLNPNLNIFKQVFSDSKLRLLLALKLNFLRVLKNQFEHGGYDEYITSQLEISNSRKLDHNLQSSLSNIKYCFKKLVKDRGKTKSNVLEFDLNLMNIRSQIEEFNPADFNTSLRNSSELKDYFKLLFGMNSIGKYPARQFLPEIKGDNMNFEINDAVYYLILPEIISNMKKHSPQVNPNWEINIYKDCIVFSNSILRDRTSTNRGMSICKTILKKSGLPKLINYDQNNIHYTVLNLRK</sequence>
<protein>
    <submittedName>
        <fullName evidence="1">Uncharacterized protein</fullName>
    </submittedName>
</protein>
<comment type="caution">
    <text evidence="1">The sequence shown here is derived from an EMBL/GenBank/DDBJ whole genome shotgun (WGS) entry which is preliminary data.</text>
</comment>